<accession>A0A857LQW4</accession>
<feature type="transmembrane region" description="Helical" evidence="7">
    <location>
        <begin position="200"/>
        <end position="223"/>
    </location>
</feature>
<evidence type="ECO:0000256" key="1">
    <source>
        <dbReference type="ARBA" id="ARBA00004651"/>
    </source>
</evidence>
<dbReference type="GO" id="GO:0005886">
    <property type="term" value="C:plasma membrane"/>
    <property type="evidence" value="ECO:0007669"/>
    <property type="project" value="UniProtKB-SubCell"/>
</dbReference>
<dbReference type="Gene3D" id="1.10.3720.10">
    <property type="entry name" value="MetI-like"/>
    <property type="match status" value="1"/>
</dbReference>
<evidence type="ECO:0000256" key="2">
    <source>
        <dbReference type="ARBA" id="ARBA00022448"/>
    </source>
</evidence>
<evidence type="ECO:0000256" key="6">
    <source>
        <dbReference type="ARBA" id="ARBA00023136"/>
    </source>
</evidence>
<dbReference type="PANTHER" id="PTHR43163">
    <property type="entry name" value="DIPEPTIDE TRANSPORT SYSTEM PERMEASE PROTEIN DPPB-RELATED"/>
    <property type="match status" value="1"/>
</dbReference>
<dbReference type="PANTHER" id="PTHR43163:SF6">
    <property type="entry name" value="DIPEPTIDE TRANSPORT SYSTEM PERMEASE PROTEIN DPPB-RELATED"/>
    <property type="match status" value="1"/>
</dbReference>
<dbReference type="EMBL" id="CP045810">
    <property type="protein sequence ID" value="QHN40425.1"/>
    <property type="molecule type" value="Genomic_DNA"/>
</dbReference>
<dbReference type="PROSITE" id="PS50928">
    <property type="entry name" value="ABC_TM1"/>
    <property type="match status" value="1"/>
</dbReference>
<evidence type="ECO:0000256" key="5">
    <source>
        <dbReference type="ARBA" id="ARBA00022989"/>
    </source>
</evidence>
<gene>
    <name evidence="8" type="ORF">GII30_15865</name>
</gene>
<dbReference type="GO" id="GO:0055085">
    <property type="term" value="P:transmembrane transport"/>
    <property type="evidence" value="ECO:0007669"/>
    <property type="project" value="InterPro"/>
</dbReference>
<protein>
    <submittedName>
        <fullName evidence="8">ABC transporter permease subunit</fullName>
    </submittedName>
</protein>
<feature type="transmembrane region" description="Helical" evidence="7">
    <location>
        <begin position="39"/>
        <end position="57"/>
    </location>
</feature>
<evidence type="ECO:0000256" key="4">
    <source>
        <dbReference type="ARBA" id="ARBA00022692"/>
    </source>
</evidence>
<dbReference type="RefSeq" id="WP_005192561.1">
    <property type="nucleotide sequence ID" value="NZ_CP045804.1"/>
</dbReference>
<keyword evidence="5 7" id="KW-1133">Transmembrane helix</keyword>
<keyword evidence="3" id="KW-1003">Cell membrane</keyword>
<feature type="transmembrane region" description="Helical" evidence="7">
    <location>
        <begin position="303"/>
        <end position="326"/>
    </location>
</feature>
<proteinExistence type="inferred from homology"/>
<comment type="similarity">
    <text evidence="7">Belongs to the binding-protein-dependent transport system permease family.</text>
</comment>
<keyword evidence="2 7" id="KW-0813">Transport</keyword>
<feature type="transmembrane region" description="Helical" evidence="7">
    <location>
        <begin position="257"/>
        <end position="283"/>
    </location>
</feature>
<keyword evidence="4 7" id="KW-0812">Transmembrane</keyword>
<dbReference type="Pfam" id="PF00528">
    <property type="entry name" value="BPD_transp_1"/>
    <property type="match status" value="1"/>
</dbReference>
<dbReference type="SUPFAM" id="SSF161098">
    <property type="entry name" value="MetI-like"/>
    <property type="match status" value="1"/>
</dbReference>
<keyword evidence="6 7" id="KW-0472">Membrane</keyword>
<evidence type="ECO:0000256" key="3">
    <source>
        <dbReference type="ARBA" id="ARBA00022475"/>
    </source>
</evidence>
<sequence length="339" mass="36051">MTAGLQVREQDTRILAGPSGPRLWLSANGGYIASRVGQALLAVLGVYVLVFVIVTVLPGDPVSSQLRNPENNYSEEEIARLLAYYKLDRSVFEQLGIALGRLFSGDLGLSISSHRPVSAVLWEGIPSTLQLAGTAFVFATILAFLIALAAIYVPARFGGAVFRAFPPLFLSMPNFLIGLVIIDIFSFQLGFFAINDYDSINALIYPAITLAIPASAPIAQIFLTALDDARAQQYSTVAISKGISRIGLFGRHLLPNAALPTLTITAIIVGDLLGGSVLTEAIFGRTGIGSIIQTAATEQDVPVLQAAVTLAAVLFLTINLVVDLIYPVLDPRLRKAAAT</sequence>
<dbReference type="InterPro" id="IPR000515">
    <property type="entry name" value="MetI-like"/>
</dbReference>
<dbReference type="InterPro" id="IPR035906">
    <property type="entry name" value="MetI-like_sf"/>
</dbReference>
<evidence type="ECO:0000256" key="7">
    <source>
        <dbReference type="RuleBase" id="RU363032"/>
    </source>
</evidence>
<name>A0A857LQW4_9ACTN</name>
<evidence type="ECO:0000313" key="8">
    <source>
        <dbReference type="EMBL" id="QHN40425.1"/>
    </source>
</evidence>
<reference evidence="8" key="1">
    <citation type="journal article" date="2021" name="Nat. Microbiol.">
        <title>Cocultivation of an ultrasmall environmental parasitic bacterium with lytic ability against bacteria associated with wastewater foams.</title>
        <authorList>
            <person name="Batinovic S."/>
            <person name="Rose J.J.A."/>
            <person name="Ratcliffe J."/>
            <person name="Seviour R.J."/>
            <person name="Petrovski S."/>
        </authorList>
    </citation>
    <scope>NUCLEOTIDE SEQUENCE</scope>
    <source>
        <strain evidence="8">CON44</strain>
    </source>
</reference>
<dbReference type="CDD" id="cd06261">
    <property type="entry name" value="TM_PBP2"/>
    <property type="match status" value="1"/>
</dbReference>
<organism evidence="8">
    <name type="scientific">Gordonia amarae</name>
    <dbReference type="NCBI Taxonomy" id="36821"/>
    <lineage>
        <taxon>Bacteria</taxon>
        <taxon>Bacillati</taxon>
        <taxon>Actinomycetota</taxon>
        <taxon>Actinomycetes</taxon>
        <taxon>Mycobacteriales</taxon>
        <taxon>Gordoniaceae</taxon>
        <taxon>Gordonia</taxon>
    </lineage>
</organism>
<dbReference type="AlphaFoldDB" id="A0A857LQW4"/>
<comment type="subcellular location">
    <subcellularLocation>
        <location evidence="1 7">Cell membrane</location>
        <topology evidence="1 7">Multi-pass membrane protein</topology>
    </subcellularLocation>
</comment>
<feature type="transmembrane region" description="Helical" evidence="7">
    <location>
        <begin position="131"/>
        <end position="153"/>
    </location>
</feature>